<comment type="catalytic activity">
    <reaction evidence="14">
        <text>L-lysyl(36)-[histone H3] + 3 S-adenosyl-L-methionine = N(6),N(6),N(6)-trimethyl-L-lysyl(36)-[histone H3] + 3 S-adenosyl-L-homocysteine + 3 H(+)</text>
        <dbReference type="Rhea" id="RHEA:60324"/>
        <dbReference type="Rhea" id="RHEA-COMP:9785"/>
        <dbReference type="Rhea" id="RHEA-COMP:15536"/>
        <dbReference type="ChEBI" id="CHEBI:15378"/>
        <dbReference type="ChEBI" id="CHEBI:29969"/>
        <dbReference type="ChEBI" id="CHEBI:57856"/>
        <dbReference type="ChEBI" id="CHEBI:59789"/>
        <dbReference type="ChEBI" id="CHEBI:61961"/>
        <dbReference type="EC" id="2.1.1.359"/>
    </reaction>
</comment>
<dbReference type="InterPro" id="IPR025788">
    <property type="entry name" value="Set2_fungi"/>
</dbReference>
<feature type="region of interest" description="Disordered" evidence="15">
    <location>
        <begin position="485"/>
        <end position="508"/>
    </location>
</feature>
<accession>A0A1E4SW39</accession>
<keyword evidence="7" id="KW-0489">Methyltransferase</keyword>
<evidence type="ECO:0000256" key="14">
    <source>
        <dbReference type="ARBA" id="ARBA00047545"/>
    </source>
</evidence>
<dbReference type="SMART" id="SM00570">
    <property type="entry name" value="AWS"/>
    <property type="match status" value="1"/>
</dbReference>
<dbReference type="InterPro" id="IPR036020">
    <property type="entry name" value="WW_dom_sf"/>
</dbReference>
<dbReference type="Gene3D" id="2.20.70.10">
    <property type="match status" value="1"/>
</dbReference>
<evidence type="ECO:0000313" key="21">
    <source>
        <dbReference type="Proteomes" id="UP000094801"/>
    </source>
</evidence>
<evidence type="ECO:0000313" key="20">
    <source>
        <dbReference type="EMBL" id="ODV83714.1"/>
    </source>
</evidence>
<feature type="compositionally biased region" description="Low complexity" evidence="15">
    <location>
        <begin position="564"/>
        <end position="581"/>
    </location>
</feature>
<dbReference type="Pfam" id="PF00397">
    <property type="entry name" value="WW"/>
    <property type="match status" value="1"/>
</dbReference>
<evidence type="ECO:0000256" key="3">
    <source>
        <dbReference type="ARBA" id="ARBA00012178"/>
    </source>
</evidence>
<keyword evidence="10" id="KW-0805">Transcription regulation</keyword>
<dbReference type="Pfam" id="PF08236">
    <property type="entry name" value="SRI"/>
    <property type="match status" value="1"/>
</dbReference>
<evidence type="ECO:0000256" key="11">
    <source>
        <dbReference type="ARBA" id="ARBA00023163"/>
    </source>
</evidence>
<organism evidence="20 21">
    <name type="scientific">[Candida] arabinofermentans NRRL YB-2248</name>
    <dbReference type="NCBI Taxonomy" id="983967"/>
    <lineage>
        <taxon>Eukaryota</taxon>
        <taxon>Fungi</taxon>
        <taxon>Dikarya</taxon>
        <taxon>Ascomycota</taxon>
        <taxon>Saccharomycotina</taxon>
        <taxon>Pichiomycetes</taxon>
        <taxon>Pichiales</taxon>
        <taxon>Pichiaceae</taxon>
        <taxon>Ogataea</taxon>
        <taxon>Ogataea/Candida clade</taxon>
    </lineage>
</organism>
<dbReference type="PROSITE" id="PS50280">
    <property type="entry name" value="SET"/>
    <property type="match status" value="1"/>
</dbReference>
<evidence type="ECO:0000256" key="1">
    <source>
        <dbReference type="ARBA" id="ARBA00004123"/>
    </source>
</evidence>
<dbReference type="AlphaFoldDB" id="A0A1E4SW39"/>
<dbReference type="PROSITE" id="PS50868">
    <property type="entry name" value="POST_SET"/>
    <property type="match status" value="1"/>
</dbReference>
<dbReference type="EMBL" id="KV453861">
    <property type="protein sequence ID" value="ODV83714.1"/>
    <property type="molecule type" value="Genomic_DNA"/>
</dbReference>
<keyword evidence="6" id="KW-0678">Repressor</keyword>
<keyword evidence="9" id="KW-0949">S-adenosyl-L-methionine</keyword>
<evidence type="ECO:0000256" key="9">
    <source>
        <dbReference type="ARBA" id="ARBA00022691"/>
    </source>
</evidence>
<dbReference type="InterPro" id="IPR050777">
    <property type="entry name" value="SET2_Histone-Lys_MeTrsfase"/>
</dbReference>
<dbReference type="GO" id="GO:0006355">
    <property type="term" value="P:regulation of DNA-templated transcription"/>
    <property type="evidence" value="ECO:0007669"/>
    <property type="project" value="InterPro"/>
</dbReference>
<name>A0A1E4SW39_9ASCO</name>
<dbReference type="SMART" id="SM00508">
    <property type="entry name" value="PostSET"/>
    <property type="match status" value="1"/>
</dbReference>
<evidence type="ECO:0000256" key="2">
    <source>
        <dbReference type="ARBA" id="ARBA00004286"/>
    </source>
</evidence>
<protein>
    <recommendedName>
        <fullName evidence="4">Histone-lysine N-methyltransferase, H3 lysine-36 specific</fullName>
        <ecNumber evidence="3">2.1.1.359</ecNumber>
    </recommendedName>
    <alternativeName>
        <fullName evidence="13">SET domain-containing protein 2</fullName>
    </alternativeName>
</protein>
<evidence type="ECO:0000259" key="19">
    <source>
        <dbReference type="PROSITE" id="PS51215"/>
    </source>
</evidence>
<dbReference type="InterPro" id="IPR001202">
    <property type="entry name" value="WW_dom"/>
</dbReference>
<evidence type="ECO:0000259" key="17">
    <source>
        <dbReference type="PROSITE" id="PS50280"/>
    </source>
</evidence>
<dbReference type="GO" id="GO:0032259">
    <property type="term" value="P:methylation"/>
    <property type="evidence" value="ECO:0007669"/>
    <property type="project" value="UniProtKB-KW"/>
</dbReference>
<dbReference type="InterPro" id="IPR046341">
    <property type="entry name" value="SET_dom_sf"/>
</dbReference>
<feature type="domain" description="AWS" evidence="19">
    <location>
        <begin position="66"/>
        <end position="120"/>
    </location>
</feature>
<dbReference type="PROSITE" id="PS51568">
    <property type="entry name" value="SAM_MT43_SET2_1"/>
    <property type="match status" value="1"/>
</dbReference>
<dbReference type="GO" id="GO:0005694">
    <property type="term" value="C:chromosome"/>
    <property type="evidence" value="ECO:0007669"/>
    <property type="project" value="UniProtKB-SubCell"/>
</dbReference>
<evidence type="ECO:0000256" key="12">
    <source>
        <dbReference type="ARBA" id="ARBA00023242"/>
    </source>
</evidence>
<proteinExistence type="predicted"/>
<dbReference type="STRING" id="983967.A0A1E4SW39"/>
<evidence type="ECO:0000256" key="13">
    <source>
        <dbReference type="ARBA" id="ARBA00030091"/>
    </source>
</evidence>
<keyword evidence="5" id="KW-0158">Chromosome</keyword>
<dbReference type="Gene3D" id="1.10.1740.100">
    <property type="entry name" value="Set2, Rpb1 interacting domain"/>
    <property type="match status" value="1"/>
</dbReference>
<keyword evidence="12" id="KW-0539">Nucleus</keyword>
<dbReference type="InterPro" id="IPR013257">
    <property type="entry name" value="SRI"/>
</dbReference>
<evidence type="ECO:0000259" key="16">
    <source>
        <dbReference type="PROSITE" id="PS50020"/>
    </source>
</evidence>
<dbReference type="PROSITE" id="PS50020">
    <property type="entry name" value="WW_DOMAIN_2"/>
    <property type="match status" value="1"/>
</dbReference>
<feature type="domain" description="Post-SET" evidence="18">
    <location>
        <begin position="246"/>
        <end position="262"/>
    </location>
</feature>
<dbReference type="SMART" id="SM00456">
    <property type="entry name" value="WW"/>
    <property type="match status" value="1"/>
</dbReference>
<keyword evidence="8" id="KW-0808">Transferase</keyword>
<dbReference type="Gene3D" id="2.170.270.10">
    <property type="entry name" value="SET domain"/>
    <property type="match status" value="1"/>
</dbReference>
<feature type="domain" description="SET" evidence="17">
    <location>
        <begin position="117"/>
        <end position="239"/>
    </location>
</feature>
<keyword evidence="21" id="KW-1185">Reference proteome</keyword>
<dbReference type="SMART" id="SM00317">
    <property type="entry name" value="SET"/>
    <property type="match status" value="1"/>
</dbReference>
<sequence length="777" mass="88259">MAKSRPVVIEIDGDDDDRSSTTPPLPDGPQLFLDEPDVTEEALKGFVNLKQNIYNERIAHIYSASDEFMSCDCHEVISDGRNVACGPESECINRLTNIECVDDQCSCGVDCQNQRFQKNETADVSIFHAGSKGYGMRANSDIPAGSLVVEYKGEIVDNKLYETRKIQYDDEGVKHFYFMQIKDNEIIDATKMASIGRFCNHSCDPNAYVEKWVVKKRFRMGIFAKRTIRKGEEITFDYNVDRYGAKPQTCYCGAANCLGVMGGKTQSETFRLLPHAISEALGVKSSTEKKWIKEQKKIGVTVTKDNIDSNVNVEFVKSLEVTPLPLSDISKVVRCLLQPELDFIVMQKVFERINTAEDYSAMVEIFSKLHGMKALSSVLKSLLAHTESRSVFNRIEDQLLANVLDMLNSWPPLKARNTIMNCKLDVYLAQAQQKTEDEDLRKEIKETLEEWDKLEVVYRIPKKGESGQAHGILETHLDERRVKSSAIAGTPKKLPVKPGSQIKSSDDTVDIENVPERRKVGGVVLPPGWEWAIDPESKTKYYFHRGKNAVQWERPQSLPSGPRGSLPTTPAPTGSATTATSVVSDDEEKKRRREKEREREEQLIKQLEEERQKERQQYLDLQEMRMKQLSSIIADASVAASGSEKLEENRINNYVGSSKKTHKPKTTDKDKLEKQWMKLFASLVPNMIKKYEQEIGRDNLKSRAREITHLLAEKELKRHSDSVSAVPKELSADKKAKVKLFVKDYMTRYMIKFTEKKRQREDGVVNGVDKKAKKNGF</sequence>
<evidence type="ECO:0000256" key="10">
    <source>
        <dbReference type="ARBA" id="ARBA00023015"/>
    </source>
</evidence>
<dbReference type="GO" id="GO:0140955">
    <property type="term" value="F:histone H3K36 trimethyltransferase activity"/>
    <property type="evidence" value="ECO:0007669"/>
    <property type="project" value="UniProtKB-EC"/>
</dbReference>
<reference evidence="21" key="1">
    <citation type="submission" date="2016-04" db="EMBL/GenBank/DDBJ databases">
        <title>Comparative genomics of biotechnologically important yeasts.</title>
        <authorList>
            <consortium name="DOE Joint Genome Institute"/>
            <person name="Riley R."/>
            <person name="Haridas S."/>
            <person name="Wolfe K.H."/>
            <person name="Lopes M.R."/>
            <person name="Hittinger C.T."/>
            <person name="Goker M."/>
            <person name="Salamov A."/>
            <person name="Wisecaver J."/>
            <person name="Long T.M."/>
            <person name="Aerts A.L."/>
            <person name="Barry K."/>
            <person name="Choi C."/>
            <person name="Clum A."/>
            <person name="Coughlan A.Y."/>
            <person name="Deshpande S."/>
            <person name="Douglass A.P."/>
            <person name="Hanson S.J."/>
            <person name="Klenk H.-P."/>
            <person name="Labutti K."/>
            <person name="Lapidus A."/>
            <person name="Lindquist E."/>
            <person name="Lipzen A."/>
            <person name="Meier-Kolthoff J.P."/>
            <person name="Ohm R.A."/>
            <person name="Otillar R.P."/>
            <person name="Pangilinan J."/>
            <person name="Peng Y."/>
            <person name="Rokas A."/>
            <person name="Rosa C.A."/>
            <person name="Scheuner C."/>
            <person name="Sibirny A.A."/>
            <person name="Slot J.C."/>
            <person name="Stielow J.B."/>
            <person name="Sun H."/>
            <person name="Kurtzman C.P."/>
            <person name="Blackwell M."/>
            <person name="Grigoriev I.V."/>
            <person name="Jeffries T.W."/>
        </authorList>
    </citation>
    <scope>NUCLEOTIDE SEQUENCE [LARGE SCALE GENOMIC DNA]</scope>
    <source>
        <strain evidence="21">NRRL YB-2248</strain>
    </source>
</reference>
<evidence type="ECO:0000256" key="8">
    <source>
        <dbReference type="ARBA" id="ARBA00022679"/>
    </source>
</evidence>
<dbReference type="SUPFAM" id="SSF51045">
    <property type="entry name" value="WW domain"/>
    <property type="match status" value="1"/>
</dbReference>
<dbReference type="InterPro" id="IPR001214">
    <property type="entry name" value="SET_dom"/>
</dbReference>
<evidence type="ECO:0000256" key="4">
    <source>
        <dbReference type="ARBA" id="ARBA00018028"/>
    </source>
</evidence>
<dbReference type="CDD" id="cd00201">
    <property type="entry name" value="WW"/>
    <property type="match status" value="1"/>
</dbReference>
<dbReference type="Proteomes" id="UP000094801">
    <property type="component" value="Unassembled WGS sequence"/>
</dbReference>
<gene>
    <name evidence="20" type="ORF">CANARDRAFT_29704</name>
</gene>
<evidence type="ECO:0000256" key="6">
    <source>
        <dbReference type="ARBA" id="ARBA00022491"/>
    </source>
</evidence>
<keyword evidence="11" id="KW-0804">Transcription</keyword>
<evidence type="ECO:0000256" key="5">
    <source>
        <dbReference type="ARBA" id="ARBA00022454"/>
    </source>
</evidence>
<comment type="subcellular location">
    <subcellularLocation>
        <location evidence="2">Chromosome</location>
    </subcellularLocation>
    <subcellularLocation>
        <location evidence="1">Nucleus</location>
    </subcellularLocation>
</comment>
<dbReference type="SUPFAM" id="SSF82199">
    <property type="entry name" value="SET domain"/>
    <property type="match status" value="1"/>
</dbReference>
<feature type="domain" description="WW" evidence="16">
    <location>
        <begin position="523"/>
        <end position="557"/>
    </location>
</feature>
<feature type="region of interest" description="Disordered" evidence="15">
    <location>
        <begin position="1"/>
        <end position="30"/>
    </location>
</feature>
<dbReference type="OrthoDB" id="422362at2759"/>
<feature type="region of interest" description="Disordered" evidence="15">
    <location>
        <begin position="552"/>
        <end position="602"/>
    </location>
</feature>
<dbReference type="GO" id="GO:0005634">
    <property type="term" value="C:nucleus"/>
    <property type="evidence" value="ECO:0007669"/>
    <property type="project" value="UniProtKB-SubCell"/>
</dbReference>
<dbReference type="InterPro" id="IPR038190">
    <property type="entry name" value="SRI_sf"/>
</dbReference>
<dbReference type="Pfam" id="PF17907">
    <property type="entry name" value="AWS"/>
    <property type="match status" value="1"/>
</dbReference>
<dbReference type="InterPro" id="IPR006560">
    <property type="entry name" value="AWS_dom"/>
</dbReference>
<dbReference type="PANTHER" id="PTHR22884">
    <property type="entry name" value="SET DOMAIN PROTEINS"/>
    <property type="match status" value="1"/>
</dbReference>
<dbReference type="PROSITE" id="PS51215">
    <property type="entry name" value="AWS"/>
    <property type="match status" value="1"/>
</dbReference>
<evidence type="ECO:0000256" key="7">
    <source>
        <dbReference type="ARBA" id="ARBA00022603"/>
    </source>
</evidence>
<evidence type="ECO:0000256" key="15">
    <source>
        <dbReference type="SAM" id="MobiDB-lite"/>
    </source>
</evidence>
<evidence type="ECO:0000259" key="18">
    <source>
        <dbReference type="PROSITE" id="PS50868"/>
    </source>
</evidence>
<dbReference type="InterPro" id="IPR003616">
    <property type="entry name" value="Post-SET_dom"/>
</dbReference>
<dbReference type="EC" id="2.1.1.359" evidence="3"/>
<dbReference type="Pfam" id="PF00856">
    <property type="entry name" value="SET"/>
    <property type="match status" value="1"/>
</dbReference>